<feature type="region of interest" description="Disordered" evidence="1">
    <location>
        <begin position="326"/>
        <end position="348"/>
    </location>
</feature>
<dbReference type="RefSeq" id="WP_145268866.1">
    <property type="nucleotide sequence ID" value="NZ_CP036426.1"/>
</dbReference>
<name>A0A518H007_9BACT</name>
<dbReference type="AlphaFoldDB" id="A0A518H007"/>
<dbReference type="EMBL" id="CP036426">
    <property type="protein sequence ID" value="QDV34167.1"/>
    <property type="molecule type" value="Genomic_DNA"/>
</dbReference>
<dbReference type="Proteomes" id="UP000317835">
    <property type="component" value="Chromosome"/>
</dbReference>
<dbReference type="KEGG" id="tpla:ElP_20510"/>
<keyword evidence="3" id="KW-1185">Reference proteome</keyword>
<organism evidence="2 3">
    <name type="scientific">Tautonia plasticadhaerens</name>
    <dbReference type="NCBI Taxonomy" id="2527974"/>
    <lineage>
        <taxon>Bacteria</taxon>
        <taxon>Pseudomonadati</taxon>
        <taxon>Planctomycetota</taxon>
        <taxon>Planctomycetia</taxon>
        <taxon>Isosphaerales</taxon>
        <taxon>Isosphaeraceae</taxon>
        <taxon>Tautonia</taxon>
    </lineage>
</organism>
<protein>
    <submittedName>
        <fullName evidence="2">Uncharacterized protein</fullName>
    </submittedName>
</protein>
<evidence type="ECO:0000313" key="2">
    <source>
        <dbReference type="EMBL" id="QDV34167.1"/>
    </source>
</evidence>
<reference evidence="2 3" key="1">
    <citation type="submission" date="2019-02" db="EMBL/GenBank/DDBJ databases">
        <title>Deep-cultivation of Planctomycetes and their phenomic and genomic characterization uncovers novel biology.</title>
        <authorList>
            <person name="Wiegand S."/>
            <person name="Jogler M."/>
            <person name="Boedeker C."/>
            <person name="Pinto D."/>
            <person name="Vollmers J."/>
            <person name="Rivas-Marin E."/>
            <person name="Kohn T."/>
            <person name="Peeters S.H."/>
            <person name="Heuer A."/>
            <person name="Rast P."/>
            <person name="Oberbeckmann S."/>
            <person name="Bunk B."/>
            <person name="Jeske O."/>
            <person name="Meyerdierks A."/>
            <person name="Storesund J.E."/>
            <person name="Kallscheuer N."/>
            <person name="Luecker S."/>
            <person name="Lage O.M."/>
            <person name="Pohl T."/>
            <person name="Merkel B.J."/>
            <person name="Hornburger P."/>
            <person name="Mueller R.-W."/>
            <person name="Bruemmer F."/>
            <person name="Labrenz M."/>
            <person name="Spormann A.M."/>
            <person name="Op den Camp H."/>
            <person name="Overmann J."/>
            <person name="Amann R."/>
            <person name="Jetten M.S.M."/>
            <person name="Mascher T."/>
            <person name="Medema M.H."/>
            <person name="Devos D.P."/>
            <person name="Kaster A.-K."/>
            <person name="Ovreas L."/>
            <person name="Rohde M."/>
            <person name="Galperin M.Y."/>
            <person name="Jogler C."/>
        </authorList>
    </citation>
    <scope>NUCLEOTIDE SEQUENCE [LARGE SCALE GENOMIC DNA]</scope>
    <source>
        <strain evidence="2 3">ElP</strain>
    </source>
</reference>
<evidence type="ECO:0000256" key="1">
    <source>
        <dbReference type="SAM" id="MobiDB-lite"/>
    </source>
</evidence>
<dbReference type="OrthoDB" id="285961at2"/>
<feature type="region of interest" description="Disordered" evidence="1">
    <location>
        <begin position="105"/>
        <end position="128"/>
    </location>
</feature>
<gene>
    <name evidence="2" type="ORF">ElP_20510</name>
</gene>
<evidence type="ECO:0000313" key="3">
    <source>
        <dbReference type="Proteomes" id="UP000317835"/>
    </source>
</evidence>
<feature type="region of interest" description="Disordered" evidence="1">
    <location>
        <begin position="17"/>
        <end position="42"/>
    </location>
</feature>
<accession>A0A518H007</accession>
<sequence>MSGFRWGVARESLRGRFAGDGDLTQGRDGAETRSGGEGGRDRAVGRVLPWRSSLIFAVSPVRSASLRLCVGTALLLLPASAFAQSFEVPEPPSVGLPDLPVPSASISVTPTAEEVRTPEGPEAIAPAPDRIEQGVLLDGFEGDRASWRYETSDAPVQIRAQERTENGAFEGKRSERFGFEAGLGSGVYFSYPLPRVPLAADLSSSVYVRSDRPGMQLLGRVVLPNDLDPETGQPFFINVTGSIYEEHGRWRRLELAGLPEAVERQARLLRIKSNRAVRLEGAYLDRLVLNLYGGAGETEVLVDSLRVEPVPSELLGTGVDLADGGGEGIDPGGAEAVGPGPGRAGDGEDGRIFAQARVRYARNRLELLDEPQRAYFPWLPTIIDAPGADPQELRRFGFDVYAVRPGASAEEVGRAADSGMLLMPMLGDPLLGAADSDRIRAAVASYPRRESVAFWHLGEELGGRDDPEARRETLRRVRGAAEAIADLEDVSPLATGDVEGDLALYASRPGRLELLGVHGNPWGSATDPITYFRYLSVRRDLTGLANPEALYWTRIPASAPPEVRRAIYGDDPPPSWGRPQVLPEQIRLATASALSAGFRGIGYSGDAELTRASGRTRLIELQLLNAEIDLFQEILARGLGPILRYKTYPPPDEETGRPLERNYNRYDDKREEEEDPIWHVQAVGFPTPDKRGTLLLISNLNWGAQWVPGQLAEEEVRVTVPGHTNVSAWEISLGGVRHLDRKRAPGGVEIKLTDFGATSWVLLTPDTEMVRRLEQSIASWAPRAAELAVEQADLTIRAVKETHGQLVLDGFDVEGSATLLRIAEEQLETARAGLARGEAGEAFANARRVCRPLQILMRQHFERAKEDLIEATRFDHDPGVEPLISPISAPPLMCYNTLPQLEWFWTSAVRSYSFGENLVPGGEFEELDPEAYVQQGWTSVGHRVPGLEPLIDVEPEDEPDARGSERLLRLRVRPAEGQDVDQLPPAFDRPTVAIRSPPVPVSRGNFIRISVLMKPVTFQAEGSGGGVIVRDSIGGELMQFHQYYGEPEWRRVVLYRRAPESTELTVTLGLAATSGEVEFDDLRVELLAPPAAEARGGEAAPTRR</sequence>
<proteinExistence type="predicted"/>